<name>A0AAN8VXK7_9MAGN</name>
<gene>
    <name evidence="1" type="ORF">RJ641_027607</name>
</gene>
<dbReference type="EMBL" id="JBAMMX010000004">
    <property type="protein sequence ID" value="KAK6942230.1"/>
    <property type="molecule type" value="Genomic_DNA"/>
</dbReference>
<keyword evidence="2" id="KW-1185">Reference proteome</keyword>
<dbReference type="PANTHER" id="PTHR33168">
    <property type="entry name" value="STRESS INDUCED PROTEIN-RELATED"/>
    <property type="match status" value="1"/>
</dbReference>
<reference evidence="1 2" key="1">
    <citation type="submission" date="2023-12" db="EMBL/GenBank/DDBJ databases">
        <title>A high-quality genome assembly for Dillenia turbinata (Dilleniales).</title>
        <authorList>
            <person name="Chanderbali A."/>
        </authorList>
    </citation>
    <scope>NUCLEOTIDE SEQUENCE [LARGE SCALE GENOMIC DNA]</scope>
    <source>
        <strain evidence="1">LSX21</strain>
        <tissue evidence="1">Leaf</tissue>
    </source>
</reference>
<dbReference type="Proteomes" id="UP001370490">
    <property type="component" value="Unassembled WGS sequence"/>
</dbReference>
<dbReference type="AlphaFoldDB" id="A0AAN8VXK7"/>
<accession>A0AAN8VXK7</accession>
<proteinExistence type="predicted"/>
<sequence length="148" mass="17426">MEAERDSPSLKQKLKSSFRLPCFSPQHHHDSSVDLQPRLLRSLSWIRSRTHESPEFRVKDKRRHFIPRLGVGHRRRSVSTDFSYDPLSYALNFDDGSFDDSYVDEIPLRKYNVGRTKVIKACQNNKKATMLTPLPHVYKRTWATERPE</sequence>
<comment type="caution">
    <text evidence="1">The sequence shown here is derived from an EMBL/GenBank/DDBJ whole genome shotgun (WGS) entry which is preliminary data.</text>
</comment>
<evidence type="ECO:0000313" key="2">
    <source>
        <dbReference type="Proteomes" id="UP001370490"/>
    </source>
</evidence>
<organism evidence="1 2">
    <name type="scientific">Dillenia turbinata</name>
    <dbReference type="NCBI Taxonomy" id="194707"/>
    <lineage>
        <taxon>Eukaryota</taxon>
        <taxon>Viridiplantae</taxon>
        <taxon>Streptophyta</taxon>
        <taxon>Embryophyta</taxon>
        <taxon>Tracheophyta</taxon>
        <taxon>Spermatophyta</taxon>
        <taxon>Magnoliopsida</taxon>
        <taxon>eudicotyledons</taxon>
        <taxon>Gunneridae</taxon>
        <taxon>Pentapetalae</taxon>
        <taxon>Dilleniales</taxon>
        <taxon>Dilleniaceae</taxon>
        <taxon>Dillenia</taxon>
    </lineage>
</organism>
<protein>
    <submittedName>
        <fullName evidence="1">Uncharacterized protein</fullName>
    </submittedName>
</protein>
<evidence type="ECO:0000313" key="1">
    <source>
        <dbReference type="EMBL" id="KAK6942230.1"/>
    </source>
</evidence>